<evidence type="ECO:0000313" key="6">
    <source>
        <dbReference type="EMBL" id="KAA2237777.1"/>
    </source>
</evidence>
<feature type="transmembrane region" description="Helical" evidence="5">
    <location>
        <begin position="68"/>
        <end position="89"/>
    </location>
</feature>
<evidence type="ECO:0000256" key="1">
    <source>
        <dbReference type="ARBA" id="ARBA00004141"/>
    </source>
</evidence>
<dbReference type="EMBL" id="VUOA01000018">
    <property type="protein sequence ID" value="KAA2237777.1"/>
    <property type="molecule type" value="Genomic_DNA"/>
</dbReference>
<protein>
    <submittedName>
        <fullName evidence="6">LrgB family protein</fullName>
    </submittedName>
</protein>
<feature type="transmembrane region" description="Helical" evidence="5">
    <location>
        <begin position="6"/>
        <end position="31"/>
    </location>
</feature>
<name>A0A5B2VHV4_9HYPH</name>
<reference evidence="6 7" key="2">
    <citation type="submission" date="2019-09" db="EMBL/GenBank/DDBJ databases">
        <authorList>
            <person name="Jin C."/>
        </authorList>
    </citation>
    <scope>NUCLEOTIDE SEQUENCE [LARGE SCALE GENOMIC DNA]</scope>
    <source>
        <strain evidence="6 7">BN140002</strain>
    </source>
</reference>
<comment type="subcellular location">
    <subcellularLocation>
        <location evidence="1">Membrane</location>
        <topology evidence="1">Multi-pass membrane protein</topology>
    </subcellularLocation>
</comment>
<dbReference type="OrthoDB" id="9811701at2"/>
<feature type="transmembrane region" description="Helical" evidence="5">
    <location>
        <begin position="213"/>
        <end position="236"/>
    </location>
</feature>
<sequence>MSGAPAASFWVYLSTSPLFWLGLTLGAYVAADAASARTGRHPVANPVLITIALVGTVLLGTGTDYATYFAGAQFIHVLLGPATVALAIPIVRYRAEIRRNLVPLLAALMVGSTTGVLSAVVIAKAFGGSATLIASVAPKSVTAPIAMGVAREIGGLPELTAVLVIATGITGAVLVTPLMNLLRIRDWRARGFAVGLAAHGIGTARALQVNPVAGVFAALAMGLNGLVTAILAPIIARMI</sequence>
<evidence type="ECO:0000256" key="3">
    <source>
        <dbReference type="ARBA" id="ARBA00022989"/>
    </source>
</evidence>
<comment type="caution">
    <text evidence="6">The sequence shown here is derived from an EMBL/GenBank/DDBJ whole genome shotgun (WGS) entry which is preliminary data.</text>
</comment>
<evidence type="ECO:0000256" key="4">
    <source>
        <dbReference type="ARBA" id="ARBA00023136"/>
    </source>
</evidence>
<reference evidence="6 7" key="1">
    <citation type="submission" date="2019-09" db="EMBL/GenBank/DDBJ databases">
        <title>Salinarimonas rosea gen. nov., sp. nov., a new member of the a-2 subgroup of the Proteobacteria.</title>
        <authorList>
            <person name="Liu J."/>
        </authorList>
    </citation>
    <scope>NUCLEOTIDE SEQUENCE [LARGE SCALE GENOMIC DNA]</scope>
    <source>
        <strain evidence="6 7">BN140002</strain>
    </source>
</reference>
<dbReference type="RefSeq" id="WP_149816763.1">
    <property type="nucleotide sequence ID" value="NZ_VUOA01000018.1"/>
</dbReference>
<feature type="transmembrane region" description="Helical" evidence="5">
    <location>
        <begin position="43"/>
        <end position="62"/>
    </location>
</feature>
<feature type="transmembrane region" description="Helical" evidence="5">
    <location>
        <begin position="159"/>
        <end position="182"/>
    </location>
</feature>
<dbReference type="AlphaFoldDB" id="A0A5B2VHV4"/>
<proteinExistence type="predicted"/>
<gene>
    <name evidence="6" type="ORF">F0L46_08865</name>
</gene>
<evidence type="ECO:0000256" key="5">
    <source>
        <dbReference type="SAM" id="Phobius"/>
    </source>
</evidence>
<evidence type="ECO:0000256" key="2">
    <source>
        <dbReference type="ARBA" id="ARBA00022692"/>
    </source>
</evidence>
<evidence type="ECO:0000313" key="7">
    <source>
        <dbReference type="Proteomes" id="UP000323142"/>
    </source>
</evidence>
<dbReference type="Pfam" id="PF04172">
    <property type="entry name" value="LrgB"/>
    <property type="match status" value="1"/>
</dbReference>
<keyword evidence="7" id="KW-1185">Reference proteome</keyword>
<organism evidence="6 7">
    <name type="scientific">Salinarimonas soli</name>
    <dbReference type="NCBI Taxonomy" id="1638099"/>
    <lineage>
        <taxon>Bacteria</taxon>
        <taxon>Pseudomonadati</taxon>
        <taxon>Pseudomonadota</taxon>
        <taxon>Alphaproteobacteria</taxon>
        <taxon>Hyphomicrobiales</taxon>
        <taxon>Salinarimonadaceae</taxon>
        <taxon>Salinarimonas</taxon>
    </lineage>
</organism>
<keyword evidence="2 5" id="KW-0812">Transmembrane</keyword>
<feature type="transmembrane region" description="Helical" evidence="5">
    <location>
        <begin position="101"/>
        <end position="123"/>
    </location>
</feature>
<dbReference type="InterPro" id="IPR007300">
    <property type="entry name" value="CidB/LrgB"/>
</dbReference>
<dbReference type="PANTHER" id="PTHR30249:SF0">
    <property type="entry name" value="PLASTIDAL GLYCOLATE_GLYCERATE TRANSLOCATOR 1, CHLOROPLASTIC"/>
    <property type="match status" value="1"/>
</dbReference>
<accession>A0A5B2VHV4</accession>
<keyword evidence="4 5" id="KW-0472">Membrane</keyword>
<dbReference type="PANTHER" id="PTHR30249">
    <property type="entry name" value="PUTATIVE SEROTONIN TRANSPORTER"/>
    <property type="match status" value="1"/>
</dbReference>
<dbReference type="Proteomes" id="UP000323142">
    <property type="component" value="Unassembled WGS sequence"/>
</dbReference>
<dbReference type="GO" id="GO:0016020">
    <property type="term" value="C:membrane"/>
    <property type="evidence" value="ECO:0007669"/>
    <property type="project" value="UniProtKB-SubCell"/>
</dbReference>
<keyword evidence="3 5" id="KW-1133">Transmembrane helix</keyword>